<gene>
    <name evidence="3" type="ORF">TBRA_LOCUS15242</name>
</gene>
<dbReference type="Gene3D" id="2.40.10.10">
    <property type="entry name" value="Trypsin-like serine proteases"/>
    <property type="match status" value="1"/>
</dbReference>
<dbReference type="Proteomes" id="UP000479190">
    <property type="component" value="Unassembled WGS sequence"/>
</dbReference>
<dbReference type="InterPro" id="IPR009003">
    <property type="entry name" value="Peptidase_S1_PA"/>
</dbReference>
<proteinExistence type="predicted"/>
<dbReference type="InterPro" id="IPR051333">
    <property type="entry name" value="CLIP_Serine_Protease"/>
</dbReference>
<protein>
    <recommendedName>
        <fullName evidence="2">Peptidase S1 domain-containing protein</fullName>
    </recommendedName>
</protein>
<accession>A0A6H5J109</accession>
<reference evidence="3 4" key="1">
    <citation type="submission" date="2020-02" db="EMBL/GenBank/DDBJ databases">
        <authorList>
            <person name="Ferguson B K."/>
        </authorList>
    </citation>
    <scope>NUCLEOTIDE SEQUENCE [LARGE SCALE GENOMIC DNA]</scope>
</reference>
<dbReference type="EMBL" id="CADCXV010001338">
    <property type="protein sequence ID" value="CAB0043654.1"/>
    <property type="molecule type" value="Genomic_DNA"/>
</dbReference>
<organism evidence="3 4">
    <name type="scientific">Trichogramma brassicae</name>
    <dbReference type="NCBI Taxonomy" id="86971"/>
    <lineage>
        <taxon>Eukaryota</taxon>
        <taxon>Metazoa</taxon>
        <taxon>Ecdysozoa</taxon>
        <taxon>Arthropoda</taxon>
        <taxon>Hexapoda</taxon>
        <taxon>Insecta</taxon>
        <taxon>Pterygota</taxon>
        <taxon>Neoptera</taxon>
        <taxon>Endopterygota</taxon>
        <taxon>Hymenoptera</taxon>
        <taxon>Apocrita</taxon>
        <taxon>Proctotrupomorpha</taxon>
        <taxon>Chalcidoidea</taxon>
        <taxon>Trichogrammatidae</taxon>
        <taxon>Trichogramma</taxon>
    </lineage>
</organism>
<dbReference type="GO" id="GO:0004252">
    <property type="term" value="F:serine-type endopeptidase activity"/>
    <property type="evidence" value="ECO:0007669"/>
    <property type="project" value="InterPro"/>
</dbReference>
<dbReference type="InterPro" id="IPR001254">
    <property type="entry name" value="Trypsin_dom"/>
</dbReference>
<feature type="compositionally biased region" description="Basic and acidic residues" evidence="1">
    <location>
        <begin position="766"/>
        <end position="779"/>
    </location>
</feature>
<feature type="region of interest" description="Disordered" evidence="1">
    <location>
        <begin position="549"/>
        <end position="574"/>
    </location>
</feature>
<feature type="region of interest" description="Disordered" evidence="1">
    <location>
        <begin position="759"/>
        <end position="779"/>
    </location>
</feature>
<dbReference type="AlphaFoldDB" id="A0A6H5J109"/>
<keyword evidence="4" id="KW-1185">Reference proteome</keyword>
<feature type="compositionally biased region" description="Basic and acidic residues" evidence="1">
    <location>
        <begin position="377"/>
        <end position="397"/>
    </location>
</feature>
<dbReference type="InterPro" id="IPR043504">
    <property type="entry name" value="Peptidase_S1_PA_chymotrypsin"/>
</dbReference>
<feature type="region of interest" description="Disordered" evidence="1">
    <location>
        <begin position="467"/>
        <end position="490"/>
    </location>
</feature>
<evidence type="ECO:0000256" key="1">
    <source>
        <dbReference type="SAM" id="MobiDB-lite"/>
    </source>
</evidence>
<name>A0A6H5J109_9HYME</name>
<feature type="compositionally biased region" description="Low complexity" evidence="1">
    <location>
        <begin position="640"/>
        <end position="661"/>
    </location>
</feature>
<dbReference type="SUPFAM" id="SSF50494">
    <property type="entry name" value="Trypsin-like serine proteases"/>
    <property type="match status" value="1"/>
</dbReference>
<dbReference type="SMART" id="SM00020">
    <property type="entry name" value="Tryp_SPc"/>
    <property type="match status" value="1"/>
</dbReference>
<dbReference type="GO" id="GO:0006508">
    <property type="term" value="P:proteolysis"/>
    <property type="evidence" value="ECO:0007669"/>
    <property type="project" value="InterPro"/>
</dbReference>
<feature type="region of interest" description="Disordered" evidence="1">
    <location>
        <begin position="628"/>
        <end position="728"/>
    </location>
</feature>
<evidence type="ECO:0000313" key="4">
    <source>
        <dbReference type="Proteomes" id="UP000479190"/>
    </source>
</evidence>
<dbReference type="PROSITE" id="PS50240">
    <property type="entry name" value="TRYPSIN_DOM"/>
    <property type="match status" value="1"/>
</dbReference>
<evidence type="ECO:0000313" key="3">
    <source>
        <dbReference type="EMBL" id="CAB0043654.1"/>
    </source>
</evidence>
<feature type="compositionally biased region" description="Basic and acidic residues" evidence="1">
    <location>
        <begin position="628"/>
        <end position="639"/>
    </location>
</feature>
<evidence type="ECO:0000259" key="2">
    <source>
        <dbReference type="PROSITE" id="PS50240"/>
    </source>
</evidence>
<dbReference type="PANTHER" id="PTHR24260">
    <property type="match status" value="1"/>
</dbReference>
<dbReference type="Pfam" id="PF00089">
    <property type="entry name" value="Trypsin"/>
    <property type="match status" value="1"/>
</dbReference>
<feature type="compositionally biased region" description="Basic residues" evidence="1">
    <location>
        <begin position="662"/>
        <end position="676"/>
    </location>
</feature>
<dbReference type="PANTHER" id="PTHR24260:SF136">
    <property type="entry name" value="GH08193P-RELATED"/>
    <property type="match status" value="1"/>
</dbReference>
<feature type="compositionally biased region" description="Basic and acidic residues" evidence="1">
    <location>
        <begin position="690"/>
        <end position="705"/>
    </location>
</feature>
<sequence length="779" mass="86423">MYVNDCHTIQYTESKQTNFSRICEPRRAYAVRIASSGPSAWAASSGACSPSRRRTASWTSAANRSTIARSWPRSARRTIGPRESAPRSCAPICRRIIGNRTVAWPGCTIGRTAVVRLARNVVKMPNSHELKISTLPRSYVFGRRDTSLVAGYGKKRTDPTYGDSRLRYAMMKPVDDEVCGYNYLLGDDDTVFCAAITTAKTGASVCEGDDGTPYVQRSGLAGILSHVPADCSGASDAIFTKIGPYRQFIQRAMANDIDHTIQSNRLIATFPPQLELERRTVSSIVFKRARCSPVNFSAVPSDAERYSQVSPTSNATQHRCTMATYLHVIYVASHSSARAVSKSTFTSSIVVLLVTGANRHNDRLAVAQLASPQVRQPHADNARHGRRAVVDRVGDRSRGRRRCPRRQLPGRAPRQPEDAAAGSADRGRGSRLPGRGQLGRLDNCLARPRRPLRRTGLRLVRALPRRGLRPGAPRHPGVDRQRGHAPGHTRRHLRRVLPARENVVLDLPGDVRGVDRAVRLAERLAVSSDESGPRAGGREVGDLVLSGYRGEEEDKRDTRLSGIREDRSSERVARDHPARLAEILRLHNSAVHPAESQRHDDRTVVHGGDLDEDQPVRYAAAGHLRKCDFEPRDPRHGESGRQAGQAAAADGVGLRLRPGQCRPRRGLLPRRRRRPRLAAAELRRRLSGVLRDRPGPSAERRPQRDLRRRHQGRGRLPGVAHRRPQRLRRSQVVSAALRRLGRRVGLLRARRVLEPLRPVGPAAARDQGKVAQRDTEYFA</sequence>
<feature type="domain" description="Peptidase S1" evidence="2">
    <location>
        <begin position="41"/>
        <end position="254"/>
    </location>
</feature>
<feature type="region of interest" description="Disordered" evidence="1">
    <location>
        <begin position="372"/>
        <end position="443"/>
    </location>
</feature>